<dbReference type="NCBIfam" id="TIGR00916">
    <property type="entry name" value="2A0604s01"/>
    <property type="match status" value="1"/>
</dbReference>
<feature type="transmembrane region" description="Helical" evidence="13">
    <location>
        <begin position="243"/>
        <end position="260"/>
    </location>
</feature>
<dbReference type="InterPro" id="IPR022645">
    <property type="entry name" value="SecD/SecF_bac"/>
</dbReference>
<feature type="transmembrane region" description="Helical" evidence="13">
    <location>
        <begin position="191"/>
        <end position="215"/>
    </location>
</feature>
<organism evidence="15 16">
    <name type="scientific">Pseudovibrio exalbescens</name>
    <dbReference type="NCBI Taxonomy" id="197461"/>
    <lineage>
        <taxon>Bacteria</taxon>
        <taxon>Pseudomonadati</taxon>
        <taxon>Pseudomonadota</taxon>
        <taxon>Alphaproteobacteria</taxon>
        <taxon>Hyphomicrobiales</taxon>
        <taxon>Stappiaceae</taxon>
        <taxon>Pseudovibrio</taxon>
    </lineage>
</organism>
<dbReference type="GO" id="GO:0015450">
    <property type="term" value="F:protein-transporting ATPase activity"/>
    <property type="evidence" value="ECO:0007669"/>
    <property type="project" value="InterPro"/>
</dbReference>
<dbReference type="FunFam" id="1.20.1640.10:FF:000024">
    <property type="entry name" value="Multifunctional fusion protein"/>
    <property type="match status" value="1"/>
</dbReference>
<evidence type="ECO:0000256" key="11">
    <source>
        <dbReference type="ARBA" id="ARBA00060856"/>
    </source>
</evidence>
<keyword evidence="7 13" id="KW-1133">Transmembrane helix</keyword>
<evidence type="ECO:0000256" key="1">
    <source>
        <dbReference type="ARBA" id="ARBA00004651"/>
    </source>
</evidence>
<dbReference type="InterPro" id="IPR055344">
    <property type="entry name" value="SecD_SecF_C_bact"/>
</dbReference>
<name>A0A1U7JFE6_9HYPH</name>
<evidence type="ECO:0000256" key="4">
    <source>
        <dbReference type="ARBA" id="ARBA00022519"/>
    </source>
</evidence>
<feature type="transmembrane region" description="Helical" evidence="13">
    <location>
        <begin position="136"/>
        <end position="157"/>
    </location>
</feature>
<dbReference type="RefSeq" id="WP_028480996.1">
    <property type="nucleotide sequence ID" value="NZ_LVVZ01000019.1"/>
</dbReference>
<evidence type="ECO:0000256" key="5">
    <source>
        <dbReference type="ARBA" id="ARBA00022692"/>
    </source>
</evidence>
<dbReference type="SUPFAM" id="SSF82866">
    <property type="entry name" value="Multidrug efflux transporter AcrB transmembrane domain"/>
    <property type="match status" value="1"/>
</dbReference>
<comment type="similarity">
    <text evidence="13">Belongs to the SecD/SecF family. SecF subfamily.</text>
</comment>
<dbReference type="PANTHER" id="PTHR30081">
    <property type="entry name" value="PROTEIN-EXPORT MEMBRANE PROTEIN SEC"/>
    <property type="match status" value="1"/>
</dbReference>
<dbReference type="Proteomes" id="UP000185783">
    <property type="component" value="Unassembled WGS sequence"/>
</dbReference>
<keyword evidence="16" id="KW-1185">Reference proteome</keyword>
<dbReference type="PROSITE" id="PS50156">
    <property type="entry name" value="SSD"/>
    <property type="match status" value="1"/>
</dbReference>
<keyword evidence="8 13" id="KW-0811">Translocation</keyword>
<evidence type="ECO:0000256" key="10">
    <source>
        <dbReference type="ARBA" id="ARBA00059018"/>
    </source>
</evidence>
<dbReference type="Gene3D" id="1.20.1640.10">
    <property type="entry name" value="Multidrug efflux transporter AcrB transmembrane domain"/>
    <property type="match status" value="1"/>
</dbReference>
<evidence type="ECO:0000256" key="12">
    <source>
        <dbReference type="ARBA" id="ARBA00061053"/>
    </source>
</evidence>
<dbReference type="EMBL" id="LVVZ01000019">
    <property type="protein sequence ID" value="OKL43459.1"/>
    <property type="molecule type" value="Genomic_DNA"/>
</dbReference>
<comment type="similarity">
    <text evidence="12">In the N-terminal section; belongs to the SecD/SecF family. SecD subfamily.</text>
</comment>
<comment type="caution">
    <text evidence="15">The sequence shown here is derived from an EMBL/GenBank/DDBJ whole genome shotgun (WGS) entry which is preliminary data.</text>
</comment>
<evidence type="ECO:0000256" key="7">
    <source>
        <dbReference type="ARBA" id="ARBA00022989"/>
    </source>
</evidence>
<dbReference type="STRING" id="197461.A3843_12480"/>
<sequence>MKYLRLVPEKTNLRFMRWRKISYPVSALIALASILMFFTVGLNYGIDFKGGTLIEIKTLEGPADIGDIRSKLSGMDLGDVQVQEFGSPSEVLIRIEHQGDEETSQQEVLSGIQQTLGSGVEFRRTEIVGPRVSGELARAGTMAIVGALVVILIYIWIRFEWHFAVGAIITTLNDIIVTIGLFSLLHLDFTLSSIAAVLTILGYSLNDTVVVYDRVRENLRRYKKMPLEDLLDRSINETLSRTVNTSVTTLLALFALYAFGGEVIQSFVLAMIFGVVIGTYSTVFLSSPLLILLNLRPSAFNKEEEEKKAVKA</sequence>
<evidence type="ECO:0000256" key="6">
    <source>
        <dbReference type="ARBA" id="ARBA00022927"/>
    </source>
</evidence>
<dbReference type="GO" id="GO:0043952">
    <property type="term" value="P:protein transport by the Sec complex"/>
    <property type="evidence" value="ECO:0007669"/>
    <property type="project" value="UniProtKB-UniRule"/>
</dbReference>
<reference evidence="15 16" key="1">
    <citation type="submission" date="2016-03" db="EMBL/GenBank/DDBJ databases">
        <title>Genome sequence of Nesiotobacter sp. nov., a moderately halophilic alphaproteobacterium isolated from the Yellow Sea, China.</title>
        <authorList>
            <person name="Zhang G."/>
            <person name="Zhang R."/>
        </authorList>
    </citation>
    <scope>NUCLEOTIDE SEQUENCE [LARGE SCALE GENOMIC DNA]</scope>
    <source>
        <strain evidence="15 16">WB1-6</strain>
    </source>
</reference>
<keyword evidence="5 13" id="KW-0812">Transmembrane</keyword>
<keyword evidence="9 13" id="KW-0472">Membrane</keyword>
<comment type="subunit">
    <text evidence="13">Forms a complex with SecD. Part of the essential Sec protein translocation apparatus which comprises SecA, SecYEG and auxiliary proteins SecDF-YajC and YidC.</text>
</comment>
<evidence type="ECO:0000256" key="13">
    <source>
        <dbReference type="HAMAP-Rule" id="MF_01464"/>
    </source>
</evidence>
<feature type="domain" description="SSD" evidence="14">
    <location>
        <begin position="156"/>
        <end position="292"/>
    </location>
</feature>
<evidence type="ECO:0000256" key="2">
    <source>
        <dbReference type="ARBA" id="ARBA00022448"/>
    </source>
</evidence>
<dbReference type="Pfam" id="PF02355">
    <property type="entry name" value="SecD_SecF_C"/>
    <property type="match status" value="1"/>
</dbReference>
<comment type="function">
    <text evidence="10 13">Part of the Sec protein translocase complex. Interacts with the SecYEG preprotein conducting channel. SecDF uses the proton motive force (PMF) to complete protein translocation after the ATP-dependent function of SecA.</text>
</comment>
<feature type="transmembrane region" description="Helical" evidence="13">
    <location>
        <begin position="164"/>
        <end position="185"/>
    </location>
</feature>
<feature type="transmembrane region" description="Helical" evidence="13">
    <location>
        <begin position="21"/>
        <end position="46"/>
    </location>
</feature>
<dbReference type="InterPro" id="IPR000731">
    <property type="entry name" value="SSD"/>
</dbReference>
<comment type="subcellular location">
    <subcellularLocation>
        <location evidence="1 13">Cell membrane</location>
        <topology evidence="1 13">Multi-pass membrane protein</topology>
    </subcellularLocation>
</comment>
<dbReference type="Pfam" id="PF07549">
    <property type="entry name" value="Sec_GG"/>
    <property type="match status" value="1"/>
</dbReference>
<dbReference type="HAMAP" id="MF_01464_B">
    <property type="entry name" value="SecF_B"/>
    <property type="match status" value="1"/>
</dbReference>
<dbReference type="GO" id="GO:0005886">
    <property type="term" value="C:plasma membrane"/>
    <property type="evidence" value="ECO:0007669"/>
    <property type="project" value="UniProtKB-SubCell"/>
</dbReference>
<evidence type="ECO:0000256" key="8">
    <source>
        <dbReference type="ARBA" id="ARBA00023010"/>
    </source>
</evidence>
<evidence type="ECO:0000313" key="15">
    <source>
        <dbReference type="EMBL" id="OKL43459.1"/>
    </source>
</evidence>
<proteinExistence type="inferred from homology"/>
<keyword evidence="4" id="KW-0997">Cell inner membrane</keyword>
<protein>
    <recommendedName>
        <fullName evidence="13">Protein-export membrane protein SecF</fullName>
    </recommendedName>
</protein>
<gene>
    <name evidence="13" type="primary">secF</name>
    <name evidence="15" type="ORF">A3843_12480</name>
</gene>
<dbReference type="OrthoDB" id="9774769at2"/>
<feature type="transmembrane region" description="Helical" evidence="13">
    <location>
        <begin position="266"/>
        <end position="293"/>
    </location>
</feature>
<dbReference type="AlphaFoldDB" id="A0A1U7JFE6"/>
<dbReference type="InterPro" id="IPR005665">
    <property type="entry name" value="SecF_bac"/>
</dbReference>
<dbReference type="InterPro" id="IPR048634">
    <property type="entry name" value="SecD_SecF_C"/>
</dbReference>
<dbReference type="InterPro" id="IPR022813">
    <property type="entry name" value="SecD/SecF_arch_bac"/>
</dbReference>
<evidence type="ECO:0000256" key="9">
    <source>
        <dbReference type="ARBA" id="ARBA00023136"/>
    </source>
</evidence>
<evidence type="ECO:0000313" key="16">
    <source>
        <dbReference type="Proteomes" id="UP000185783"/>
    </source>
</evidence>
<evidence type="ECO:0000259" key="14">
    <source>
        <dbReference type="PROSITE" id="PS50156"/>
    </source>
</evidence>
<accession>A0A1U7JFE6</accession>
<evidence type="ECO:0000256" key="3">
    <source>
        <dbReference type="ARBA" id="ARBA00022475"/>
    </source>
</evidence>
<keyword evidence="2 13" id="KW-0813">Transport</keyword>
<dbReference type="InterPro" id="IPR022646">
    <property type="entry name" value="SecD/SecF_CS"/>
</dbReference>
<dbReference type="NCBIfam" id="TIGR00966">
    <property type="entry name" value="transloc_SecF"/>
    <property type="match status" value="1"/>
</dbReference>
<dbReference type="PRINTS" id="PR01755">
    <property type="entry name" value="SECFTRNLCASE"/>
</dbReference>
<dbReference type="GO" id="GO:0065002">
    <property type="term" value="P:intracellular protein transmembrane transport"/>
    <property type="evidence" value="ECO:0007669"/>
    <property type="project" value="UniProtKB-UniRule"/>
</dbReference>
<keyword evidence="6 13" id="KW-0653">Protein transport</keyword>
<comment type="similarity">
    <text evidence="11">In the C-terminal section; belongs to the SecD/SecF family. SecF subfamily.</text>
</comment>
<dbReference type="GO" id="GO:0006605">
    <property type="term" value="P:protein targeting"/>
    <property type="evidence" value="ECO:0007669"/>
    <property type="project" value="UniProtKB-UniRule"/>
</dbReference>
<dbReference type="PANTHER" id="PTHR30081:SF8">
    <property type="entry name" value="PROTEIN TRANSLOCASE SUBUNIT SECF"/>
    <property type="match status" value="1"/>
</dbReference>
<keyword evidence="3 13" id="KW-1003">Cell membrane</keyword>